<dbReference type="InterPro" id="IPR000182">
    <property type="entry name" value="GNAT_dom"/>
</dbReference>
<dbReference type="SUPFAM" id="SSF55729">
    <property type="entry name" value="Acyl-CoA N-acyltransferases (Nat)"/>
    <property type="match status" value="1"/>
</dbReference>
<dbReference type="PANTHER" id="PTHR47443">
    <property type="entry name" value="ACYL-COA N-ACYLTRANSFERASES (NAT) SUPERFAMILY PROTEIN"/>
    <property type="match status" value="1"/>
</dbReference>
<dbReference type="InterPro" id="IPR016181">
    <property type="entry name" value="Acyl_CoA_acyltransferase"/>
</dbReference>
<comment type="caution">
    <text evidence="2">The sequence shown here is derived from an EMBL/GenBank/DDBJ whole genome shotgun (WGS) entry which is preliminary data.</text>
</comment>
<feature type="domain" description="N-acetyltransferase" evidence="1">
    <location>
        <begin position="11"/>
        <end position="182"/>
    </location>
</feature>
<dbReference type="EMBL" id="BLAY01000042">
    <property type="protein sequence ID" value="GET38265.1"/>
    <property type="molecule type" value="Genomic_DNA"/>
</dbReference>
<dbReference type="PANTHER" id="PTHR47443:SF3">
    <property type="entry name" value="GCN5-RELATED N-ACETYLTRANSFERASE 4, CHLOROPLASTIC"/>
    <property type="match status" value="1"/>
</dbReference>
<proteinExistence type="predicted"/>
<dbReference type="CDD" id="cd04301">
    <property type="entry name" value="NAT_SF"/>
    <property type="match status" value="1"/>
</dbReference>
<keyword evidence="3" id="KW-1185">Reference proteome</keyword>
<dbReference type="Gene3D" id="3.40.630.30">
    <property type="match status" value="1"/>
</dbReference>
<evidence type="ECO:0000259" key="1">
    <source>
        <dbReference type="PROSITE" id="PS51186"/>
    </source>
</evidence>
<evidence type="ECO:0000313" key="3">
    <source>
        <dbReference type="Proteomes" id="UP001050975"/>
    </source>
</evidence>
<dbReference type="AlphaFoldDB" id="A0AAV3XBW5"/>
<sequence>MLPQSRSASQFHIRAATPKDLTALAEILADSFHSRAGINGWIYPVLRLGIYEDIRNRLTKASPHYICLVAVVAATVRPNSWDYLAGTVEMALRSNYPWPFANSSQYPYLSNLAVHQDCRRQGAAKQLLLKCESIALAWGFQDLYLHVLENNHQARSLYFKLGYRLHRSDGSWGSLLLGQPRRLLLHKHLQAPTQ</sequence>
<accession>A0AAV3XBW5</accession>
<dbReference type="PROSITE" id="PS51186">
    <property type="entry name" value="GNAT"/>
    <property type="match status" value="1"/>
</dbReference>
<name>A0AAV3XBW5_9CYAN</name>
<dbReference type="GO" id="GO:0016747">
    <property type="term" value="F:acyltransferase activity, transferring groups other than amino-acyl groups"/>
    <property type="evidence" value="ECO:0007669"/>
    <property type="project" value="InterPro"/>
</dbReference>
<dbReference type="Pfam" id="PF00583">
    <property type="entry name" value="Acetyltransf_1"/>
    <property type="match status" value="1"/>
</dbReference>
<protein>
    <recommendedName>
        <fullName evidence="1">N-acetyltransferase domain-containing protein</fullName>
    </recommendedName>
</protein>
<reference evidence="2" key="1">
    <citation type="submission" date="2019-10" db="EMBL/GenBank/DDBJ databases">
        <title>Draft genome sequece of Microseira wollei NIES-4236.</title>
        <authorList>
            <person name="Yamaguchi H."/>
            <person name="Suzuki S."/>
            <person name="Kawachi M."/>
        </authorList>
    </citation>
    <scope>NUCLEOTIDE SEQUENCE</scope>
    <source>
        <strain evidence="2">NIES-4236</strain>
    </source>
</reference>
<dbReference type="Proteomes" id="UP001050975">
    <property type="component" value="Unassembled WGS sequence"/>
</dbReference>
<organism evidence="2 3">
    <name type="scientific">Microseira wollei NIES-4236</name>
    <dbReference type="NCBI Taxonomy" id="2530354"/>
    <lineage>
        <taxon>Bacteria</taxon>
        <taxon>Bacillati</taxon>
        <taxon>Cyanobacteriota</taxon>
        <taxon>Cyanophyceae</taxon>
        <taxon>Oscillatoriophycideae</taxon>
        <taxon>Aerosakkonematales</taxon>
        <taxon>Aerosakkonemataceae</taxon>
        <taxon>Microseira</taxon>
    </lineage>
</organism>
<gene>
    <name evidence="2" type="ORF">MiSe_30210</name>
</gene>
<evidence type="ECO:0000313" key="2">
    <source>
        <dbReference type="EMBL" id="GET38265.1"/>
    </source>
</evidence>